<feature type="compositionally biased region" description="Polar residues" evidence="1">
    <location>
        <begin position="168"/>
        <end position="181"/>
    </location>
</feature>
<protein>
    <submittedName>
        <fullName evidence="2">Uncharacterized protein</fullName>
    </submittedName>
</protein>
<proteinExistence type="predicted"/>
<organism evidence="2 3">
    <name type="scientific">Cytospora mali</name>
    <name type="common">Apple Valsa canker fungus</name>
    <name type="synonym">Valsa mali</name>
    <dbReference type="NCBI Taxonomy" id="578113"/>
    <lineage>
        <taxon>Eukaryota</taxon>
        <taxon>Fungi</taxon>
        <taxon>Dikarya</taxon>
        <taxon>Ascomycota</taxon>
        <taxon>Pezizomycotina</taxon>
        <taxon>Sordariomycetes</taxon>
        <taxon>Sordariomycetidae</taxon>
        <taxon>Diaporthales</taxon>
        <taxon>Cytosporaceae</taxon>
        <taxon>Cytospora</taxon>
    </lineage>
</organism>
<feature type="compositionally biased region" description="Low complexity" evidence="1">
    <location>
        <begin position="215"/>
        <end position="229"/>
    </location>
</feature>
<dbReference type="AlphaFoldDB" id="A0A194W760"/>
<feature type="compositionally biased region" description="Polar residues" evidence="1">
    <location>
        <begin position="248"/>
        <end position="258"/>
    </location>
</feature>
<sequence length="459" mass="50434">MDGSDPFEAPDWSFFAEHPDLKWPAWKFDMDITDAWTTLARQFNSLTIPLLSCDTFRRDVSYLSVIAQDREEFLALLKERRDMREKELTELFKKTFLHLCQDPNSFDYKPGVREDGHWVEATCFANTKSFDTLIGYFASFLPLADRQALANNADFSLPHQIETAALSTDTIPAIPSQTEDTLSLPDTEPPQMPSPPAPARRRTKGTGMSRGVRSGRVQKPTQQQQQGPRRSSRLQQKKEPLEHHANLQPHTGTTSQTAGRPGRKRKSSENYEDVEPQATASRSKRRKITPSTEPLPVAAKSVGKRKSSSDEVDDDEPRATVSGTKRRKTDTSTRPPPAAATSTSKIKGGSEGSSCDGQPPAATTHGESGTKRRKMDESDMSPPAAVISASKKMTASGEADESDEAKPQATVSGTERMRVAGRSGGAAKTRTRKEPRAATSSTKSNSRVTKSGQRGKRTS</sequence>
<dbReference type="OrthoDB" id="4366798at2759"/>
<feature type="compositionally biased region" description="Pro residues" evidence="1">
    <location>
        <begin position="187"/>
        <end position="198"/>
    </location>
</feature>
<feature type="compositionally biased region" description="Basic and acidic residues" evidence="1">
    <location>
        <begin position="236"/>
        <end position="245"/>
    </location>
</feature>
<dbReference type="Proteomes" id="UP000078559">
    <property type="component" value="Chromosome 8"/>
</dbReference>
<accession>A0A194W760</accession>
<feature type="compositionally biased region" description="Polar residues" evidence="1">
    <location>
        <begin position="438"/>
        <end position="452"/>
    </location>
</feature>
<dbReference type="EMBL" id="CM003105">
    <property type="protein sequence ID" value="KUI72092.1"/>
    <property type="molecule type" value="Genomic_DNA"/>
</dbReference>
<keyword evidence="3" id="KW-1185">Reference proteome</keyword>
<evidence type="ECO:0000256" key="1">
    <source>
        <dbReference type="SAM" id="MobiDB-lite"/>
    </source>
</evidence>
<evidence type="ECO:0000313" key="2">
    <source>
        <dbReference type="EMBL" id="KUI72092.1"/>
    </source>
</evidence>
<feature type="region of interest" description="Disordered" evidence="1">
    <location>
        <begin position="168"/>
        <end position="459"/>
    </location>
</feature>
<name>A0A194W760_CYTMA</name>
<gene>
    <name evidence="2" type="ORF">VM1G_07533</name>
</gene>
<reference evidence="2" key="1">
    <citation type="submission" date="2014-12" db="EMBL/GenBank/DDBJ databases">
        <title>Genome Sequence of Valsa Canker Pathogens Uncovers a Specific Adaption of Colonization on Woody Bark.</title>
        <authorList>
            <person name="Yin Z."/>
            <person name="Liu H."/>
            <person name="Gao X."/>
            <person name="Li Z."/>
            <person name="Song N."/>
            <person name="Ke X."/>
            <person name="Dai Q."/>
            <person name="Wu Y."/>
            <person name="Sun Y."/>
            <person name="Xu J.-R."/>
            <person name="Kang Z.K."/>
            <person name="Wang L."/>
            <person name="Huang L."/>
        </authorList>
    </citation>
    <scope>NUCLEOTIDE SEQUENCE [LARGE SCALE GENOMIC DNA]</scope>
    <source>
        <strain evidence="2">03-8</strain>
    </source>
</reference>
<feature type="compositionally biased region" description="Basic and acidic residues" evidence="1">
    <location>
        <begin position="368"/>
        <end position="377"/>
    </location>
</feature>
<evidence type="ECO:0000313" key="3">
    <source>
        <dbReference type="Proteomes" id="UP000078559"/>
    </source>
</evidence>